<dbReference type="Pfam" id="PF13369">
    <property type="entry name" value="Transglut_core2"/>
    <property type="match status" value="1"/>
</dbReference>
<dbReference type="RefSeq" id="WP_144871821.1">
    <property type="nucleotide sequence ID" value="NZ_LR213955.1"/>
</dbReference>
<feature type="domain" description="Protein SirB1 N-terminal" evidence="2">
    <location>
        <begin position="42"/>
        <end position="193"/>
    </location>
</feature>
<evidence type="ECO:0000313" key="3">
    <source>
        <dbReference type="EMBL" id="VEP13587.1"/>
    </source>
</evidence>
<dbReference type="SUPFAM" id="SSF48452">
    <property type="entry name" value="TPR-like"/>
    <property type="match status" value="1"/>
</dbReference>
<keyword evidence="4" id="KW-1185">Reference proteome</keyword>
<dbReference type="Pfam" id="PF13371">
    <property type="entry name" value="TPR_9"/>
    <property type="match status" value="1"/>
</dbReference>
<proteinExistence type="inferred from homology"/>
<evidence type="ECO:0000313" key="4">
    <source>
        <dbReference type="Proteomes" id="UP000320055"/>
    </source>
</evidence>
<evidence type="ECO:0000256" key="1">
    <source>
        <dbReference type="ARBA" id="ARBA00007100"/>
    </source>
</evidence>
<dbReference type="Proteomes" id="UP000320055">
    <property type="component" value="Unassembled WGS sequence"/>
</dbReference>
<dbReference type="AlphaFoldDB" id="A0A563VQP2"/>
<gene>
    <name evidence="3" type="ORF">H1P_2060008</name>
</gene>
<sequence length="273" mass="31863">MTNQIGWRKFAAEVNNKNQTIDLARASLYYAQAEYPNIDINEYLNRLDEIAQEIAANLPLERYPLQVIKTINHYLFDRLDFRGNSQDYYNPDNSYLNKVIDRFTGIPITLAVIYLEIAKRVDFPMIGIGMPGHFLIRPDFEDAGIFVDAFNQGEILFEQDCEAKLSQLYQQPVKLEPHFLNPVNNHQILARMLINLKHIYLRHRQLDKVLDIVEGILALFPHNPHEIRDRGLLYYEMARWQEATVDLKAYLKTLPDAEDAPMIQMLLNKICNL</sequence>
<name>A0A563VQP2_9CYAN</name>
<dbReference type="Gene3D" id="1.25.40.10">
    <property type="entry name" value="Tetratricopeptide repeat domain"/>
    <property type="match status" value="1"/>
</dbReference>
<protein>
    <recommendedName>
        <fullName evidence="2">Protein SirB1 N-terminal domain-containing protein</fullName>
    </recommendedName>
</protein>
<comment type="similarity">
    <text evidence="1">Belongs to the UPF0162 family.</text>
</comment>
<reference evidence="3 4" key="1">
    <citation type="submission" date="2019-01" db="EMBL/GenBank/DDBJ databases">
        <authorList>
            <person name="Brito A."/>
        </authorList>
    </citation>
    <scope>NUCLEOTIDE SEQUENCE [LARGE SCALE GENOMIC DNA]</scope>
    <source>
        <strain evidence="3">1</strain>
    </source>
</reference>
<accession>A0A563VQP2</accession>
<organism evidence="3 4">
    <name type="scientific">Hyella patelloides LEGE 07179</name>
    <dbReference type="NCBI Taxonomy" id="945734"/>
    <lineage>
        <taxon>Bacteria</taxon>
        <taxon>Bacillati</taxon>
        <taxon>Cyanobacteriota</taxon>
        <taxon>Cyanophyceae</taxon>
        <taxon>Pleurocapsales</taxon>
        <taxon>Hyellaceae</taxon>
        <taxon>Hyella</taxon>
    </lineage>
</organism>
<dbReference type="PANTHER" id="PTHR31350">
    <property type="entry name" value="SI:DKEY-261L7.2"/>
    <property type="match status" value="1"/>
</dbReference>
<evidence type="ECO:0000259" key="2">
    <source>
        <dbReference type="Pfam" id="PF13369"/>
    </source>
</evidence>
<dbReference type="InterPro" id="IPR011990">
    <property type="entry name" value="TPR-like_helical_dom_sf"/>
</dbReference>
<dbReference type="InterPro" id="IPR032698">
    <property type="entry name" value="SirB1_N"/>
</dbReference>
<dbReference type="OrthoDB" id="232498at2"/>
<dbReference type="PANTHER" id="PTHR31350:SF21">
    <property type="entry name" value="F-BOX ONLY PROTEIN 21"/>
    <property type="match status" value="1"/>
</dbReference>
<dbReference type="EMBL" id="CAACVJ010000120">
    <property type="protein sequence ID" value="VEP13587.1"/>
    <property type="molecule type" value="Genomic_DNA"/>
</dbReference>